<proteinExistence type="predicted"/>
<evidence type="ECO:0000313" key="3">
    <source>
        <dbReference type="Proteomes" id="UP001620234"/>
    </source>
</evidence>
<protein>
    <submittedName>
        <fullName evidence="2">Uncharacterized protein</fullName>
    </submittedName>
</protein>
<gene>
    <name evidence="2" type="ORF">ACI2I3_10570</name>
</gene>
<sequence length="129" mass="14711">MMQAKDMPTKDPELTKTRIQETDIRETAITENEVHSSVAHDEIEDNTRVNKGTDTFKEGVIETEHVNKNDNPARQPDRRDQEGNAFDEGINEHTTMPEAAKSTDINDLNRYANVDNAQTRVLNPDEKDF</sequence>
<comment type="caution">
    <text evidence="2">The sequence shown here is derived from an EMBL/GenBank/DDBJ whole genome shotgun (WGS) entry which is preliminary data.</text>
</comment>
<feature type="region of interest" description="Disordered" evidence="1">
    <location>
        <begin position="62"/>
        <end position="107"/>
    </location>
</feature>
<keyword evidence="3" id="KW-1185">Reference proteome</keyword>
<dbReference type="Proteomes" id="UP001620234">
    <property type="component" value="Unassembled WGS sequence"/>
</dbReference>
<dbReference type="RefSeq" id="WP_225211738.1">
    <property type="nucleotide sequence ID" value="NZ_JBJDPD010000021.1"/>
</dbReference>
<feature type="compositionally biased region" description="Basic and acidic residues" evidence="1">
    <location>
        <begin position="7"/>
        <end position="23"/>
    </location>
</feature>
<dbReference type="EMBL" id="JBJDPD010000021">
    <property type="protein sequence ID" value="MFK4001778.1"/>
    <property type="molecule type" value="Genomic_DNA"/>
</dbReference>
<reference evidence="2 3" key="1">
    <citation type="submission" date="2024-11" db="EMBL/GenBank/DDBJ databases">
        <title>The Natural Products Discovery Center: Release of the First 8490 Sequenced Strains for Exploring Actinobacteria Biosynthetic Diversity.</title>
        <authorList>
            <person name="Kalkreuter E."/>
            <person name="Kautsar S.A."/>
            <person name="Yang D."/>
            <person name="Bader C.D."/>
            <person name="Teijaro C.N."/>
            <person name="Fluegel L."/>
            <person name="Davis C.M."/>
            <person name="Simpson J.R."/>
            <person name="Lauterbach L."/>
            <person name="Steele A.D."/>
            <person name="Gui C."/>
            <person name="Meng S."/>
            <person name="Li G."/>
            <person name="Viehrig K."/>
            <person name="Ye F."/>
            <person name="Su P."/>
            <person name="Kiefer A.F."/>
            <person name="Nichols A."/>
            <person name="Cepeda A.J."/>
            <person name="Yan W."/>
            <person name="Fan B."/>
            <person name="Jiang Y."/>
            <person name="Adhikari A."/>
            <person name="Zheng C.-J."/>
            <person name="Schuster L."/>
            <person name="Cowan T.M."/>
            <person name="Smanski M.J."/>
            <person name="Chevrette M.G."/>
            <person name="De Carvalho L.P.S."/>
            <person name="Shen B."/>
        </authorList>
    </citation>
    <scope>NUCLEOTIDE SEQUENCE [LARGE SCALE GENOMIC DNA]</scope>
    <source>
        <strain evidence="2 3">NPDC077433</strain>
    </source>
</reference>
<name>A0ABW8LAL5_9GAMM</name>
<organism evidence="2 3">
    <name type="scientific">Psychrobacter namhaensis</name>
    <dbReference type="NCBI Taxonomy" id="292734"/>
    <lineage>
        <taxon>Bacteria</taxon>
        <taxon>Pseudomonadati</taxon>
        <taxon>Pseudomonadota</taxon>
        <taxon>Gammaproteobacteria</taxon>
        <taxon>Moraxellales</taxon>
        <taxon>Moraxellaceae</taxon>
        <taxon>Psychrobacter</taxon>
    </lineage>
</organism>
<feature type="region of interest" description="Disordered" evidence="1">
    <location>
        <begin position="1"/>
        <end position="23"/>
    </location>
</feature>
<evidence type="ECO:0000256" key="1">
    <source>
        <dbReference type="SAM" id="MobiDB-lite"/>
    </source>
</evidence>
<accession>A0ABW8LAL5</accession>
<evidence type="ECO:0000313" key="2">
    <source>
        <dbReference type="EMBL" id="MFK4001778.1"/>
    </source>
</evidence>